<dbReference type="InterPro" id="IPR014729">
    <property type="entry name" value="Rossmann-like_a/b/a_fold"/>
</dbReference>
<gene>
    <name evidence="3" type="ORF">AABB81_03140</name>
</gene>
<keyword evidence="4" id="KW-1185">Reference proteome</keyword>
<reference evidence="3 4" key="1">
    <citation type="submission" date="2024-04" db="EMBL/GenBank/DDBJ databases">
        <title>whole genome sequencing of Lutimonas vermicola strain IMCC1616.</title>
        <authorList>
            <person name="Bae S.S."/>
        </authorList>
    </citation>
    <scope>NUCLEOTIDE SEQUENCE [LARGE SCALE GENOMIC DNA]</scope>
    <source>
        <strain evidence="3 4">IMCC1616</strain>
    </source>
</reference>
<dbReference type="Proteomes" id="UP001474120">
    <property type="component" value="Unassembled WGS sequence"/>
</dbReference>
<proteinExistence type="inferred from homology"/>
<dbReference type="InterPro" id="IPR006016">
    <property type="entry name" value="UspA"/>
</dbReference>
<dbReference type="RefSeq" id="WP_342158566.1">
    <property type="nucleotide sequence ID" value="NZ_JBCDNA010000001.1"/>
</dbReference>
<comment type="caution">
    <text evidence="3">The sequence shown here is derived from an EMBL/GenBank/DDBJ whole genome shotgun (WGS) entry which is preliminary data.</text>
</comment>
<dbReference type="CDD" id="cd00293">
    <property type="entry name" value="USP-like"/>
    <property type="match status" value="1"/>
</dbReference>
<dbReference type="InterPro" id="IPR006015">
    <property type="entry name" value="Universal_stress_UspA"/>
</dbReference>
<organism evidence="3 4">
    <name type="scientific">Lutimonas vermicola</name>
    <dbReference type="NCBI Taxonomy" id="414288"/>
    <lineage>
        <taxon>Bacteria</taxon>
        <taxon>Pseudomonadati</taxon>
        <taxon>Bacteroidota</taxon>
        <taxon>Flavobacteriia</taxon>
        <taxon>Flavobacteriales</taxon>
        <taxon>Flavobacteriaceae</taxon>
        <taxon>Lutimonas</taxon>
    </lineage>
</organism>
<dbReference type="PANTHER" id="PTHR46268:SF6">
    <property type="entry name" value="UNIVERSAL STRESS PROTEIN UP12"/>
    <property type="match status" value="1"/>
</dbReference>
<dbReference type="PRINTS" id="PR01438">
    <property type="entry name" value="UNVRSLSTRESS"/>
</dbReference>
<dbReference type="EMBL" id="JBCDNA010000001">
    <property type="protein sequence ID" value="MEL4454874.1"/>
    <property type="molecule type" value="Genomic_DNA"/>
</dbReference>
<sequence length="292" mass="33519">MKKILFATDFSSNANKAFSFALNMAEKHKADLIMVHVFNLKAVWTYPYTGDPIEMKAQAAKSWERSLKEFFEHYDSKVKASYFAVENHTVVQGILSVIEKQKPQLVVTGTRGKSTVKELLLGSTTKALVKKSPVPVLAVPNYAELKDYDKVLYTSDFREVDLKALQDLVDLVGPFEPEIKVLHMSTDNEFEHLEKLEWLKELINDNVTYPAISCDLILCDDTFTSLNRYMSENDFDLLVMLEKERGGIVDKMFHQSLVNKMEFRTWIPLLSYNEHYLSQTGREDVKKGSVKQ</sequence>
<dbReference type="Pfam" id="PF00582">
    <property type="entry name" value="Usp"/>
    <property type="match status" value="1"/>
</dbReference>
<evidence type="ECO:0000259" key="2">
    <source>
        <dbReference type="Pfam" id="PF00582"/>
    </source>
</evidence>
<feature type="domain" description="UspA" evidence="2">
    <location>
        <begin position="1"/>
        <end position="140"/>
    </location>
</feature>
<dbReference type="SUPFAM" id="SSF52402">
    <property type="entry name" value="Adenine nucleotide alpha hydrolases-like"/>
    <property type="match status" value="2"/>
</dbReference>
<dbReference type="Gene3D" id="3.40.50.620">
    <property type="entry name" value="HUPs"/>
    <property type="match status" value="2"/>
</dbReference>
<evidence type="ECO:0000313" key="4">
    <source>
        <dbReference type="Proteomes" id="UP001474120"/>
    </source>
</evidence>
<name>A0ABU9KZR9_9FLAO</name>
<evidence type="ECO:0000313" key="3">
    <source>
        <dbReference type="EMBL" id="MEL4454874.1"/>
    </source>
</evidence>
<accession>A0ABU9KZR9</accession>
<evidence type="ECO:0000256" key="1">
    <source>
        <dbReference type="ARBA" id="ARBA00008791"/>
    </source>
</evidence>
<protein>
    <submittedName>
        <fullName evidence="3">Universal stress protein</fullName>
    </submittedName>
</protein>
<dbReference type="PANTHER" id="PTHR46268">
    <property type="entry name" value="STRESS RESPONSE PROTEIN NHAX"/>
    <property type="match status" value="1"/>
</dbReference>
<comment type="similarity">
    <text evidence="1">Belongs to the universal stress protein A family.</text>
</comment>